<dbReference type="InterPro" id="IPR000953">
    <property type="entry name" value="Chromo/chromo_shadow_dom"/>
</dbReference>
<feature type="compositionally biased region" description="Basic residues" evidence="1">
    <location>
        <begin position="198"/>
        <end position="209"/>
    </location>
</feature>
<dbReference type="InterPro" id="IPR016197">
    <property type="entry name" value="Chromo-like_dom_sf"/>
</dbReference>
<protein>
    <submittedName>
        <fullName evidence="3">Chromobox protein 8</fullName>
    </submittedName>
</protein>
<sequence length="363" mass="40506">MGERVFAAECIQKRRVRKGKVEYFVKWKGWSINDLRYCRYNTWEPEENILDSRLIDQFKREGKAGYKRGPKAKRARVHETRNDDTDDSDEDEESDNEDSDEEEENDSESSSSESSDGAPDPKKHGATSHSSYHEKTKDRDRDKAKPAGKKLSSGQPIKRGPGRPPKNPNHPSYVPPAGKSKLQTNNKPKTPITSGKKTATKKSQLKAKPPKSASEPRNSNEPASKETKMGAAHTHGSGNDVGGWREKENVSKGTSATDEKSHKSNQKSSSTKSGETEDRSSNCTQPVKTPLVDNAIYDFPSDDCESNKESLNMNMPVGVWQEKKYWVPSAIDKAIIDRIVITDVQNGDSMVTVRECAIEKGFF</sequence>
<dbReference type="PROSITE" id="PS50013">
    <property type="entry name" value="CHROMO_2"/>
    <property type="match status" value="1"/>
</dbReference>
<organism evidence="3 4">
    <name type="scientific">Elysia marginata</name>
    <dbReference type="NCBI Taxonomy" id="1093978"/>
    <lineage>
        <taxon>Eukaryota</taxon>
        <taxon>Metazoa</taxon>
        <taxon>Spiralia</taxon>
        <taxon>Lophotrochozoa</taxon>
        <taxon>Mollusca</taxon>
        <taxon>Gastropoda</taxon>
        <taxon>Heterobranchia</taxon>
        <taxon>Euthyneura</taxon>
        <taxon>Panpulmonata</taxon>
        <taxon>Sacoglossa</taxon>
        <taxon>Placobranchoidea</taxon>
        <taxon>Plakobranchidae</taxon>
        <taxon>Elysia</taxon>
    </lineage>
</organism>
<dbReference type="GO" id="GO:0035102">
    <property type="term" value="C:PRC1 complex"/>
    <property type="evidence" value="ECO:0007669"/>
    <property type="project" value="TreeGrafter"/>
</dbReference>
<dbReference type="GO" id="GO:0000122">
    <property type="term" value="P:negative regulation of transcription by RNA polymerase II"/>
    <property type="evidence" value="ECO:0007669"/>
    <property type="project" value="TreeGrafter"/>
</dbReference>
<dbReference type="CDD" id="cd18627">
    <property type="entry name" value="CD_polycomb_like"/>
    <property type="match status" value="1"/>
</dbReference>
<feature type="region of interest" description="Disordered" evidence="1">
    <location>
        <begin position="59"/>
        <end position="288"/>
    </location>
</feature>
<dbReference type="SMART" id="SM00298">
    <property type="entry name" value="CHROMO"/>
    <property type="match status" value="1"/>
</dbReference>
<dbReference type="GO" id="GO:0000785">
    <property type="term" value="C:chromatin"/>
    <property type="evidence" value="ECO:0007669"/>
    <property type="project" value="TreeGrafter"/>
</dbReference>
<feature type="compositionally biased region" description="Basic residues" evidence="1">
    <location>
        <begin position="65"/>
        <end position="76"/>
    </location>
</feature>
<dbReference type="EMBL" id="BMAT01011273">
    <property type="protein sequence ID" value="GFR69679.1"/>
    <property type="molecule type" value="Genomic_DNA"/>
</dbReference>
<reference evidence="3 4" key="1">
    <citation type="journal article" date="2021" name="Elife">
        <title>Chloroplast acquisition without the gene transfer in kleptoplastic sea slugs, Plakobranchus ocellatus.</title>
        <authorList>
            <person name="Maeda T."/>
            <person name="Takahashi S."/>
            <person name="Yoshida T."/>
            <person name="Shimamura S."/>
            <person name="Takaki Y."/>
            <person name="Nagai Y."/>
            <person name="Toyoda A."/>
            <person name="Suzuki Y."/>
            <person name="Arimoto A."/>
            <person name="Ishii H."/>
            <person name="Satoh N."/>
            <person name="Nishiyama T."/>
            <person name="Hasebe M."/>
            <person name="Maruyama T."/>
            <person name="Minagawa J."/>
            <person name="Obokata J."/>
            <person name="Shigenobu S."/>
        </authorList>
    </citation>
    <scope>NUCLEOTIDE SEQUENCE [LARGE SCALE GENOMIC DNA]</scope>
</reference>
<dbReference type="Gene3D" id="2.40.50.40">
    <property type="match status" value="1"/>
</dbReference>
<dbReference type="SUPFAM" id="SSF54160">
    <property type="entry name" value="Chromo domain-like"/>
    <property type="match status" value="1"/>
</dbReference>
<dbReference type="PANTHER" id="PTHR46389">
    <property type="entry name" value="POLYCOMB GROUP PROTEIN PC"/>
    <property type="match status" value="1"/>
</dbReference>
<dbReference type="PANTHER" id="PTHR46389:SF3">
    <property type="entry name" value="POLYCOMB GROUP PROTEIN PC"/>
    <property type="match status" value="1"/>
</dbReference>
<dbReference type="InterPro" id="IPR023780">
    <property type="entry name" value="Chromo_domain"/>
</dbReference>
<feature type="domain" description="Chromo" evidence="2">
    <location>
        <begin position="6"/>
        <end position="70"/>
    </location>
</feature>
<comment type="caution">
    <text evidence="3">The sequence shown here is derived from an EMBL/GenBank/DDBJ whole genome shotgun (WGS) entry which is preliminary data.</text>
</comment>
<feature type="compositionally biased region" description="Acidic residues" evidence="1">
    <location>
        <begin position="84"/>
        <end position="107"/>
    </location>
</feature>
<dbReference type="Proteomes" id="UP000762676">
    <property type="component" value="Unassembled WGS sequence"/>
</dbReference>
<feature type="compositionally biased region" description="Polar residues" evidence="1">
    <location>
        <begin position="181"/>
        <end position="197"/>
    </location>
</feature>
<dbReference type="GO" id="GO:0003682">
    <property type="term" value="F:chromatin binding"/>
    <property type="evidence" value="ECO:0007669"/>
    <property type="project" value="TreeGrafter"/>
</dbReference>
<name>A0AAV4F9D2_9GAST</name>
<proteinExistence type="predicted"/>
<evidence type="ECO:0000313" key="3">
    <source>
        <dbReference type="EMBL" id="GFR69679.1"/>
    </source>
</evidence>
<gene>
    <name evidence="3" type="ORF">ElyMa_005637800</name>
</gene>
<evidence type="ECO:0000259" key="2">
    <source>
        <dbReference type="PROSITE" id="PS50013"/>
    </source>
</evidence>
<accession>A0AAV4F9D2</accession>
<dbReference type="AlphaFoldDB" id="A0AAV4F9D2"/>
<evidence type="ECO:0000313" key="4">
    <source>
        <dbReference type="Proteomes" id="UP000762676"/>
    </source>
</evidence>
<dbReference type="InterPro" id="IPR052458">
    <property type="entry name" value="PcG_PRC1-like_component"/>
</dbReference>
<evidence type="ECO:0000256" key="1">
    <source>
        <dbReference type="SAM" id="MobiDB-lite"/>
    </source>
</evidence>
<keyword evidence="4" id="KW-1185">Reference proteome</keyword>
<feature type="compositionally biased region" description="Basic and acidic residues" evidence="1">
    <location>
        <begin position="131"/>
        <end position="145"/>
    </location>
</feature>
<dbReference type="Pfam" id="PF00385">
    <property type="entry name" value="Chromo"/>
    <property type="match status" value="1"/>
</dbReference>